<feature type="chain" id="PRO_5012418534" description="Integral membrane protein" evidence="1">
    <location>
        <begin position="26"/>
        <end position="88"/>
    </location>
</feature>
<evidence type="ECO:0000313" key="3">
    <source>
        <dbReference type="Proteomes" id="UP000196531"/>
    </source>
</evidence>
<accession>A0A1Y5F702</accession>
<reference evidence="3" key="1">
    <citation type="journal article" date="2017" name="Proc. Natl. Acad. Sci. U.S.A.">
        <title>Simulation of Deepwater Horizon oil plume reveals substrate specialization within a complex community of hydrocarbon-degraders.</title>
        <authorList>
            <person name="Hu P."/>
            <person name="Dubinsky E.A."/>
            <person name="Probst A.J."/>
            <person name="Wang J."/>
            <person name="Sieber C.M.K."/>
            <person name="Tom L.M."/>
            <person name="Gardinali P."/>
            <person name="Banfield J.F."/>
            <person name="Atlas R.M."/>
            <person name="Andersen G.L."/>
        </authorList>
    </citation>
    <scope>NUCLEOTIDE SEQUENCE [LARGE SCALE GENOMIC DNA]</scope>
</reference>
<organism evidence="2 3">
    <name type="scientific">Halobacteriovorax marinus</name>
    <dbReference type="NCBI Taxonomy" id="97084"/>
    <lineage>
        <taxon>Bacteria</taxon>
        <taxon>Pseudomonadati</taxon>
        <taxon>Bdellovibrionota</taxon>
        <taxon>Bacteriovoracia</taxon>
        <taxon>Bacteriovoracales</taxon>
        <taxon>Halobacteriovoraceae</taxon>
        <taxon>Halobacteriovorax</taxon>
    </lineage>
</organism>
<dbReference type="Proteomes" id="UP000196531">
    <property type="component" value="Unassembled WGS sequence"/>
</dbReference>
<keyword evidence="1" id="KW-0732">Signal</keyword>
<feature type="signal peptide" evidence="1">
    <location>
        <begin position="1"/>
        <end position="25"/>
    </location>
</feature>
<protein>
    <recommendedName>
        <fullName evidence="4">Integral membrane protein</fullName>
    </recommendedName>
</protein>
<evidence type="ECO:0000256" key="1">
    <source>
        <dbReference type="SAM" id="SignalP"/>
    </source>
</evidence>
<evidence type="ECO:0000313" key="2">
    <source>
        <dbReference type="EMBL" id="OUR96676.1"/>
    </source>
</evidence>
<sequence length="88" mass="8990">MRTKDLLVGAALLGLSAILPNATSAMSSSSDKGEEEMTGKCQGINSCKGTGACSGKTNSCAGHNSCKGKGWVKVTKKQCMDKGGTFDN</sequence>
<dbReference type="EMBL" id="MAAO01000006">
    <property type="protein sequence ID" value="OUR96676.1"/>
    <property type="molecule type" value="Genomic_DNA"/>
</dbReference>
<gene>
    <name evidence="2" type="ORF">A9Q84_10055</name>
</gene>
<evidence type="ECO:0008006" key="4">
    <source>
        <dbReference type="Google" id="ProtNLM"/>
    </source>
</evidence>
<proteinExistence type="predicted"/>
<dbReference type="AlphaFoldDB" id="A0A1Y5F702"/>
<comment type="caution">
    <text evidence="2">The sequence shown here is derived from an EMBL/GenBank/DDBJ whole genome shotgun (WGS) entry which is preliminary data.</text>
</comment>
<name>A0A1Y5F702_9BACT</name>